<evidence type="ECO:0000313" key="2">
    <source>
        <dbReference type="EMBL" id="USP79388.1"/>
    </source>
</evidence>
<name>A0A9Q9DT38_CURCL</name>
<reference evidence="2" key="1">
    <citation type="submission" date="2021-12" db="EMBL/GenBank/DDBJ databases">
        <title>Curvularia clavata genome.</title>
        <authorList>
            <person name="Cao Y."/>
        </authorList>
    </citation>
    <scope>NUCLEOTIDE SEQUENCE</scope>
    <source>
        <strain evidence="2">Yc1106</strain>
    </source>
</reference>
<proteinExistence type="inferred from homology"/>
<dbReference type="GO" id="GO:0047661">
    <property type="term" value="F:amino-acid racemase activity"/>
    <property type="evidence" value="ECO:0007669"/>
    <property type="project" value="InterPro"/>
</dbReference>
<protein>
    <recommendedName>
        <fullName evidence="4">Asp/Glu/hydantoin racemase</fullName>
    </recommendedName>
</protein>
<comment type="similarity">
    <text evidence="1">Belongs to the HyuE racemase family.</text>
</comment>
<dbReference type="PANTHER" id="PTHR28047">
    <property type="entry name" value="PROTEIN DCG1"/>
    <property type="match status" value="1"/>
</dbReference>
<dbReference type="Pfam" id="PF01177">
    <property type="entry name" value="Asp_Glu_race"/>
    <property type="match status" value="1"/>
</dbReference>
<dbReference type="InterPro" id="IPR052186">
    <property type="entry name" value="Hydantoin_racemase-like"/>
</dbReference>
<dbReference type="AlphaFoldDB" id="A0A9Q9DT38"/>
<organism evidence="2 3">
    <name type="scientific">Curvularia clavata</name>
    <dbReference type="NCBI Taxonomy" id="95742"/>
    <lineage>
        <taxon>Eukaryota</taxon>
        <taxon>Fungi</taxon>
        <taxon>Dikarya</taxon>
        <taxon>Ascomycota</taxon>
        <taxon>Pezizomycotina</taxon>
        <taxon>Dothideomycetes</taxon>
        <taxon>Pleosporomycetidae</taxon>
        <taxon>Pleosporales</taxon>
        <taxon>Pleosporineae</taxon>
        <taxon>Pleosporaceae</taxon>
        <taxon>Curvularia</taxon>
    </lineage>
</organism>
<dbReference type="FunFam" id="3.40.50.12500:FF:000001">
    <property type="entry name" value="Putative hydantoin racemase"/>
    <property type="match status" value="1"/>
</dbReference>
<dbReference type="EMBL" id="CP089278">
    <property type="protein sequence ID" value="USP79388.1"/>
    <property type="molecule type" value="Genomic_DNA"/>
</dbReference>
<dbReference type="InterPro" id="IPR053714">
    <property type="entry name" value="Iso_Racemase_Enz_sf"/>
</dbReference>
<sequence length="266" mass="28287">MDATLPDFPSVSGTQQTPISILLINPNSSPHITNACLQNVSSKIPLGVTVYGFTAPPPAPSAIEGRVDGILSSAECLRKIVPIKHRFDAFLIACFSKHPLIDALREEVEAPVLGIMESALYASRMCGNKLGIITTSERSEILHAQTIFDAGLANYSAGCAACKISVLDLEKKPKEEVFASVTRAARELVNDRKADCLLLGCAGMTGAKEACEDAVGTKQRQVMVVDGVAVGVQFLIGLVREGLGTAKSGAYRPAEAGRKARGQEWY</sequence>
<evidence type="ECO:0008006" key="4">
    <source>
        <dbReference type="Google" id="ProtNLM"/>
    </source>
</evidence>
<gene>
    <name evidence="2" type="ORF">yc1106_06662</name>
</gene>
<dbReference type="PANTHER" id="PTHR28047:SF6">
    <property type="entry name" value="CN HYDROLASE DOMAIN-CONTAINING PROTEIN"/>
    <property type="match status" value="1"/>
</dbReference>
<evidence type="ECO:0000313" key="3">
    <source>
        <dbReference type="Proteomes" id="UP001056012"/>
    </source>
</evidence>
<dbReference type="InterPro" id="IPR015942">
    <property type="entry name" value="Asp/Glu/hydantoin_racemase"/>
</dbReference>
<keyword evidence="3" id="KW-1185">Reference proteome</keyword>
<dbReference type="OrthoDB" id="412018at2759"/>
<dbReference type="Gene3D" id="3.40.50.12500">
    <property type="match status" value="1"/>
</dbReference>
<accession>A0A9Q9DT38</accession>
<dbReference type="VEuPathDB" id="FungiDB:yc1106_06662"/>
<evidence type="ECO:0000256" key="1">
    <source>
        <dbReference type="ARBA" id="ARBA00038414"/>
    </source>
</evidence>
<dbReference type="Proteomes" id="UP001056012">
    <property type="component" value="Chromosome 5"/>
</dbReference>